<accession>A0A1I3YN76</accession>
<evidence type="ECO:0000256" key="1">
    <source>
        <dbReference type="SAM" id="MobiDB-lite"/>
    </source>
</evidence>
<organism evidence="2 3">
    <name type="scientific">Pseudovibrio ascidiaceicola</name>
    <dbReference type="NCBI Taxonomy" id="285279"/>
    <lineage>
        <taxon>Bacteria</taxon>
        <taxon>Pseudomonadati</taxon>
        <taxon>Pseudomonadota</taxon>
        <taxon>Alphaproteobacteria</taxon>
        <taxon>Hyphomicrobiales</taxon>
        <taxon>Stappiaceae</taxon>
        <taxon>Pseudovibrio</taxon>
    </lineage>
</organism>
<dbReference type="EMBL" id="FOSK01000004">
    <property type="protein sequence ID" value="SFK33220.1"/>
    <property type="molecule type" value="Genomic_DNA"/>
</dbReference>
<protein>
    <recommendedName>
        <fullName evidence="4">DUF2849 domain-containing protein</fullName>
    </recommendedName>
</protein>
<keyword evidence="3" id="KW-1185">Reference proteome</keyword>
<sequence>MKTITANRLVDGDVVWLGHNGEWVEFVEAAWILNTDEDMTSALDFAKAGEDKQYVLGTYAIDLELKDGHLQPKSLKERIRAQGPTTRLDLGKQAERHLRSA</sequence>
<evidence type="ECO:0000313" key="2">
    <source>
        <dbReference type="EMBL" id="SFK33220.1"/>
    </source>
</evidence>
<dbReference type="InterPro" id="IPR021270">
    <property type="entry name" value="DUF2849"/>
</dbReference>
<evidence type="ECO:0000313" key="3">
    <source>
        <dbReference type="Proteomes" id="UP000199598"/>
    </source>
</evidence>
<feature type="compositionally biased region" description="Basic and acidic residues" evidence="1">
    <location>
        <begin position="89"/>
        <end position="101"/>
    </location>
</feature>
<comment type="caution">
    <text evidence="2">The sequence shown here is derived from an EMBL/GenBank/DDBJ whole genome shotgun (WGS) entry which is preliminary data.</text>
</comment>
<dbReference type="Proteomes" id="UP000199598">
    <property type="component" value="Unassembled WGS sequence"/>
</dbReference>
<evidence type="ECO:0008006" key="4">
    <source>
        <dbReference type="Google" id="ProtNLM"/>
    </source>
</evidence>
<dbReference type="Pfam" id="PF11011">
    <property type="entry name" value="DUF2849"/>
    <property type="match status" value="1"/>
</dbReference>
<proteinExistence type="predicted"/>
<name>A0A1I3YN76_9HYPH</name>
<feature type="region of interest" description="Disordered" evidence="1">
    <location>
        <begin position="81"/>
        <end position="101"/>
    </location>
</feature>
<gene>
    <name evidence="2" type="ORF">SAMN04488518_104123</name>
</gene>
<dbReference type="RefSeq" id="WP_063290794.1">
    <property type="nucleotide sequence ID" value="NZ_FOSK01000004.1"/>
</dbReference>
<reference evidence="2 3" key="1">
    <citation type="submission" date="2016-10" db="EMBL/GenBank/DDBJ databases">
        <authorList>
            <person name="Varghese N."/>
            <person name="Submissions S."/>
        </authorList>
    </citation>
    <scope>NUCLEOTIDE SEQUENCE [LARGE SCALE GENOMIC DNA]</scope>
    <source>
        <strain evidence="2 3">DSM 16392</strain>
    </source>
</reference>